<reference evidence="1" key="1">
    <citation type="submission" date="2020-10" db="EMBL/GenBank/DDBJ databases">
        <authorList>
            <person name="Gilroy R."/>
        </authorList>
    </citation>
    <scope>NUCLEOTIDE SEQUENCE</scope>
    <source>
        <strain evidence="1">23406</strain>
    </source>
</reference>
<dbReference type="AlphaFoldDB" id="A0A9D1NED1"/>
<reference evidence="1" key="2">
    <citation type="journal article" date="2021" name="PeerJ">
        <title>Extensive microbial diversity within the chicken gut microbiome revealed by metagenomics and culture.</title>
        <authorList>
            <person name="Gilroy R."/>
            <person name="Ravi A."/>
            <person name="Getino M."/>
            <person name="Pursley I."/>
            <person name="Horton D.L."/>
            <person name="Alikhan N.F."/>
            <person name="Baker D."/>
            <person name="Gharbi K."/>
            <person name="Hall N."/>
            <person name="Watson M."/>
            <person name="Adriaenssens E.M."/>
            <person name="Foster-Nyarko E."/>
            <person name="Jarju S."/>
            <person name="Secka A."/>
            <person name="Antonio M."/>
            <person name="Oren A."/>
            <person name="Chaudhuri R.R."/>
            <person name="La Ragione R."/>
            <person name="Hildebrand F."/>
            <person name="Pallen M.J."/>
        </authorList>
    </citation>
    <scope>NUCLEOTIDE SEQUENCE</scope>
    <source>
        <strain evidence="1">23406</strain>
    </source>
</reference>
<dbReference type="EMBL" id="DVOH01000060">
    <property type="protein sequence ID" value="HIV00933.1"/>
    <property type="molecule type" value="Genomic_DNA"/>
</dbReference>
<protein>
    <submittedName>
        <fullName evidence="1">Uncharacterized protein</fullName>
    </submittedName>
</protein>
<sequence>PTPEPEYTVPLKDALTPLPDAVDNLIKAGASGLRDGKVAFDATAYVIYGDINIELRLAASLDKDNSENNKALIQVKSVDAEGEVSYPVAVYLTDNTVYLYDTITNQVKDAEWFKFKIVDENGGDLIAELVSVMADFVGRNLSIKLDKKPAFDLAEDGFFGGSTYGGLFGTAGGMLDSLEVGYAKELESGGYTITLNTEALTSQLGELLDGIGGFIGGDSEGGIVEMIENMLGDYMGIVDPVVEIILGQSLSAMLSGKLNDTAVYPEIDLTVGLGGSNEDTLTQLGVHYKKAANAENDAVDIQFGLKDIVVDDSGTVTPDVESYSSAKTIAATGSLAVQLPAYANSALTKELVLTGYVDFSDIKFSFDTKTYEGVDGAPDVLGMVFEGFNADGLEAFVTATYGGNPIDLGVSYKGTGEFVLDLRGLKAFGFEDAAAKIHTQKFPSIKDMVDEALNPAPAPAPAVANAAGDSNFADYVIGKIKDILALQPGEKVDIVGMITGAADYLDDVTGFLKAAAEDLLGIDLDAEEIVIPGVNEDAGTASFTLVLGDVLDFIRNNSIIKDSEETITIAGKDYTLSSLLAEGKLVENLIAIYNYGKAAEAQIDVADLVAMINRFTTLNIKATTADELEAELEKVGFTLDAHRNSADGIGAGITAKLGNTVIASVAISFDIIAVDGIPANPYADTEVAKDAVINWTVIGENIANLLPQAAA</sequence>
<organism evidence="1 2">
    <name type="scientific">Candidatus Stercoripulliclostridium merdipullorum</name>
    <dbReference type="NCBI Taxonomy" id="2840952"/>
    <lineage>
        <taxon>Bacteria</taxon>
        <taxon>Bacillati</taxon>
        <taxon>Bacillota</taxon>
        <taxon>Clostridia</taxon>
        <taxon>Eubacteriales</taxon>
        <taxon>Candidatus Stercoripulliclostridium</taxon>
    </lineage>
</organism>
<feature type="non-terminal residue" evidence="1">
    <location>
        <position position="1"/>
    </location>
</feature>
<proteinExistence type="predicted"/>
<evidence type="ECO:0000313" key="1">
    <source>
        <dbReference type="EMBL" id="HIV00933.1"/>
    </source>
</evidence>
<gene>
    <name evidence="1" type="ORF">IAB14_07470</name>
</gene>
<dbReference type="Proteomes" id="UP000886891">
    <property type="component" value="Unassembled WGS sequence"/>
</dbReference>
<accession>A0A9D1NED1</accession>
<comment type="caution">
    <text evidence="1">The sequence shown here is derived from an EMBL/GenBank/DDBJ whole genome shotgun (WGS) entry which is preliminary data.</text>
</comment>
<evidence type="ECO:0000313" key="2">
    <source>
        <dbReference type="Proteomes" id="UP000886891"/>
    </source>
</evidence>
<name>A0A9D1NED1_9FIRM</name>